<keyword evidence="13" id="KW-1185">Reference proteome</keyword>
<keyword evidence="7" id="KW-0325">Glycoprotein</keyword>
<evidence type="ECO:0000256" key="3">
    <source>
        <dbReference type="ARBA" id="ARBA00022630"/>
    </source>
</evidence>
<protein>
    <recommendedName>
        <fullName evidence="10 11">Glucose-methanol-choline oxidoreductase N-terminal domain-containing protein</fullName>
    </recommendedName>
</protein>
<dbReference type="InterPro" id="IPR007867">
    <property type="entry name" value="GMC_OxRtase_C"/>
</dbReference>
<evidence type="ECO:0000259" key="11">
    <source>
        <dbReference type="PROSITE" id="PS00624"/>
    </source>
</evidence>
<dbReference type="InterPro" id="IPR012132">
    <property type="entry name" value="GMC_OxRdtase"/>
</dbReference>
<proteinExistence type="inferred from homology"/>
<dbReference type="PIRSF" id="PIRSF000137">
    <property type="entry name" value="Alcohol_oxidase"/>
    <property type="match status" value="1"/>
</dbReference>
<accession>A0ABR1JIT6</accession>
<dbReference type="PROSITE" id="PS00624">
    <property type="entry name" value="GMC_OXRED_2"/>
    <property type="match status" value="1"/>
</dbReference>
<evidence type="ECO:0000259" key="10">
    <source>
        <dbReference type="PROSITE" id="PS00623"/>
    </source>
</evidence>
<feature type="chain" id="PRO_5045677779" description="Glucose-methanol-choline oxidoreductase N-terminal domain-containing protein" evidence="9">
    <location>
        <begin position="19"/>
        <end position="613"/>
    </location>
</feature>
<dbReference type="PROSITE" id="PS00623">
    <property type="entry name" value="GMC_OXRED_1"/>
    <property type="match status" value="1"/>
</dbReference>
<dbReference type="SUPFAM" id="SSF54373">
    <property type="entry name" value="FAD-linked reductases, C-terminal domain"/>
    <property type="match status" value="1"/>
</dbReference>
<comment type="similarity">
    <text evidence="2 8">Belongs to the GMC oxidoreductase family.</text>
</comment>
<dbReference type="Pfam" id="PF00732">
    <property type="entry name" value="GMC_oxred_N"/>
    <property type="match status" value="1"/>
</dbReference>
<dbReference type="Pfam" id="PF05199">
    <property type="entry name" value="GMC_oxred_C"/>
    <property type="match status" value="1"/>
</dbReference>
<evidence type="ECO:0000313" key="12">
    <source>
        <dbReference type="EMBL" id="KAK7459591.1"/>
    </source>
</evidence>
<dbReference type="PANTHER" id="PTHR11552">
    <property type="entry name" value="GLUCOSE-METHANOL-CHOLINE GMC OXIDOREDUCTASE"/>
    <property type="match status" value="1"/>
</dbReference>
<evidence type="ECO:0000256" key="9">
    <source>
        <dbReference type="SAM" id="SignalP"/>
    </source>
</evidence>
<keyword evidence="4 9" id="KW-0732">Signal</keyword>
<evidence type="ECO:0000256" key="7">
    <source>
        <dbReference type="ARBA" id="ARBA00023180"/>
    </source>
</evidence>
<organism evidence="12 13">
    <name type="scientific">Marasmiellus scandens</name>
    <dbReference type="NCBI Taxonomy" id="2682957"/>
    <lineage>
        <taxon>Eukaryota</taxon>
        <taxon>Fungi</taxon>
        <taxon>Dikarya</taxon>
        <taxon>Basidiomycota</taxon>
        <taxon>Agaricomycotina</taxon>
        <taxon>Agaricomycetes</taxon>
        <taxon>Agaricomycetidae</taxon>
        <taxon>Agaricales</taxon>
        <taxon>Marasmiineae</taxon>
        <taxon>Omphalotaceae</taxon>
        <taxon>Marasmiellus</taxon>
    </lineage>
</organism>
<sequence>MYVYVGLLGLFSILGVSATYTISDSREFAKKEYDYIVIGGGTTGLALASILSDDDQISVGVIEAGPHIEDNNILVPGLIGNPNYDWLFSSTPQENLNNRTLELGRGKILGGSSALNFMAYTRASVREYDGWESLGNPGWNFSSIQKFMKKAEDWTPPDISTAHNFHANRDFIDHGTNGSIKTASYTFYSDVVAPYFETMNGLGVPANGVAYSGDPVGVWSVTGTVNARNATRSYVTNGYYEPRACRTNLAVLTGARATKIVFVKGASTLLRATGVYFQDSDGVISSVKAKKEIILSAGAIQTPQILELSGIGNSSLLQKLGISTLIDLPGVGENLQDHPGILTNFQTLDNITTLDELADPTFAAQQFQQYIDNRTGMYSSTPSTVAFLPLEMFMEPNELREIKEQLDTALAIDPHRFSSSTFKLERAWIDDKTVPHLELVLFPSLTGNAVQGTPGKRYYSISLLLEHSWSRGNVHIVSDNATDAPVIDLHFLDSPANYDTKVLSAALKFVLKIGTSGPLAGITPAVLAPALNSSSAELEEYISSFLATNYHFIGTAAMLPRHDNGVVDPNLIVYGTSNLRVVDASVIPLHVAAHPSAALYGFAEKAATLIKGY</sequence>
<dbReference type="Gene3D" id="3.30.560.10">
    <property type="entry name" value="Glucose Oxidase, domain 3"/>
    <property type="match status" value="1"/>
</dbReference>
<feature type="domain" description="Glucose-methanol-choline oxidoreductase N-terminal" evidence="11">
    <location>
        <begin position="298"/>
        <end position="312"/>
    </location>
</feature>
<dbReference type="PANTHER" id="PTHR11552:SF201">
    <property type="entry name" value="GLUCOSE-METHANOL-CHOLINE OXIDOREDUCTASE N-TERMINAL DOMAIN-CONTAINING PROTEIN"/>
    <property type="match status" value="1"/>
</dbReference>
<dbReference type="SUPFAM" id="SSF51905">
    <property type="entry name" value="FAD/NAD(P)-binding domain"/>
    <property type="match status" value="1"/>
</dbReference>
<evidence type="ECO:0000256" key="8">
    <source>
        <dbReference type="RuleBase" id="RU003968"/>
    </source>
</evidence>
<keyword evidence="6" id="KW-0560">Oxidoreductase</keyword>
<evidence type="ECO:0000256" key="1">
    <source>
        <dbReference type="ARBA" id="ARBA00001974"/>
    </source>
</evidence>
<dbReference type="InterPro" id="IPR000172">
    <property type="entry name" value="GMC_OxRdtase_N"/>
</dbReference>
<name>A0ABR1JIT6_9AGAR</name>
<evidence type="ECO:0000256" key="2">
    <source>
        <dbReference type="ARBA" id="ARBA00010790"/>
    </source>
</evidence>
<dbReference type="Gene3D" id="3.50.50.60">
    <property type="entry name" value="FAD/NAD(P)-binding domain"/>
    <property type="match status" value="1"/>
</dbReference>
<dbReference type="EMBL" id="JBANRG010000016">
    <property type="protein sequence ID" value="KAK7459591.1"/>
    <property type="molecule type" value="Genomic_DNA"/>
</dbReference>
<feature type="domain" description="Glucose-methanol-choline oxidoreductase N-terminal" evidence="10">
    <location>
        <begin position="106"/>
        <end position="129"/>
    </location>
</feature>
<dbReference type="InterPro" id="IPR036188">
    <property type="entry name" value="FAD/NAD-bd_sf"/>
</dbReference>
<evidence type="ECO:0000256" key="4">
    <source>
        <dbReference type="ARBA" id="ARBA00022729"/>
    </source>
</evidence>
<feature type="signal peptide" evidence="9">
    <location>
        <begin position="1"/>
        <end position="18"/>
    </location>
</feature>
<comment type="caution">
    <text evidence="12">The sequence shown here is derived from an EMBL/GenBank/DDBJ whole genome shotgun (WGS) entry which is preliminary data.</text>
</comment>
<evidence type="ECO:0000256" key="6">
    <source>
        <dbReference type="ARBA" id="ARBA00023002"/>
    </source>
</evidence>
<gene>
    <name evidence="12" type="ORF">VKT23_009571</name>
</gene>
<comment type="cofactor">
    <cofactor evidence="1">
        <name>FAD</name>
        <dbReference type="ChEBI" id="CHEBI:57692"/>
    </cofactor>
</comment>
<keyword evidence="3 8" id="KW-0285">Flavoprotein</keyword>
<evidence type="ECO:0000313" key="13">
    <source>
        <dbReference type="Proteomes" id="UP001498398"/>
    </source>
</evidence>
<dbReference type="Proteomes" id="UP001498398">
    <property type="component" value="Unassembled WGS sequence"/>
</dbReference>
<keyword evidence="5 8" id="KW-0274">FAD</keyword>
<evidence type="ECO:0000256" key="5">
    <source>
        <dbReference type="ARBA" id="ARBA00022827"/>
    </source>
</evidence>
<reference evidence="12 13" key="1">
    <citation type="submission" date="2024-01" db="EMBL/GenBank/DDBJ databases">
        <title>A draft genome for the cacao thread blight pathogen Marasmiellus scandens.</title>
        <authorList>
            <person name="Baruah I.K."/>
            <person name="Leung J."/>
            <person name="Bukari Y."/>
            <person name="Amoako-Attah I."/>
            <person name="Meinhardt L.W."/>
            <person name="Bailey B.A."/>
            <person name="Cohen S.P."/>
        </authorList>
    </citation>
    <scope>NUCLEOTIDE SEQUENCE [LARGE SCALE GENOMIC DNA]</scope>
    <source>
        <strain evidence="12 13">GH-19</strain>
    </source>
</reference>